<sequence>MVFKRRDRRPIWKAVLEAFWPKGGWGRAALYVRHRLHRLPDPPHTIARGIFAGVFTTFTPFYGLHFIIAGLLALVMRGNVLAAMLATFFGNPLTYVPIGVIAMQSGYWLLGLDGGDNPRFHHGLGEKFVKAGQDLWHNVRALFTDDVAHWSELRVFYDEVFFPYLIGGIIPGLIAGIACYYISLPLISAYQNRRKGLLKQKLAALKKKKADTRSGAE</sequence>
<evidence type="ECO:0000313" key="3">
    <source>
        <dbReference type="EMBL" id="MBV2358919.1"/>
    </source>
</evidence>
<reference evidence="3" key="1">
    <citation type="submission" date="2021-06" db="EMBL/GenBank/DDBJ databases">
        <title>Thalassococcus sp. CAU 1522 isolated from sea sand, Republic of Korea.</title>
        <authorList>
            <person name="Kim W."/>
        </authorList>
    </citation>
    <scope>NUCLEOTIDE SEQUENCE</scope>
    <source>
        <strain evidence="3">CAU 1522</strain>
    </source>
</reference>
<feature type="transmembrane region" description="Helical" evidence="1">
    <location>
        <begin position="88"/>
        <end position="110"/>
    </location>
</feature>
<evidence type="ECO:0000256" key="1">
    <source>
        <dbReference type="SAM" id="Phobius"/>
    </source>
</evidence>
<dbReference type="InterPro" id="IPR018639">
    <property type="entry name" value="DUF2062"/>
</dbReference>
<dbReference type="PANTHER" id="PTHR40547">
    <property type="entry name" value="SLL0298 PROTEIN"/>
    <property type="match status" value="1"/>
</dbReference>
<protein>
    <submittedName>
        <fullName evidence="3">DUF2062 domain-containing protein</fullName>
    </submittedName>
</protein>
<feature type="transmembrane region" description="Helical" evidence="1">
    <location>
        <begin position="50"/>
        <end position="76"/>
    </location>
</feature>
<keyword evidence="4" id="KW-1185">Reference proteome</keyword>
<evidence type="ECO:0000259" key="2">
    <source>
        <dbReference type="Pfam" id="PF09835"/>
    </source>
</evidence>
<organism evidence="3 4">
    <name type="scientific">Thalassococcus arenae</name>
    <dbReference type="NCBI Taxonomy" id="2851652"/>
    <lineage>
        <taxon>Bacteria</taxon>
        <taxon>Pseudomonadati</taxon>
        <taxon>Pseudomonadota</taxon>
        <taxon>Alphaproteobacteria</taxon>
        <taxon>Rhodobacterales</taxon>
        <taxon>Roseobacteraceae</taxon>
        <taxon>Thalassococcus</taxon>
    </lineage>
</organism>
<keyword evidence="1" id="KW-0472">Membrane</keyword>
<gene>
    <name evidence="3" type="ORF">KUH32_03960</name>
</gene>
<comment type="caution">
    <text evidence="3">The sequence shown here is derived from an EMBL/GenBank/DDBJ whole genome shotgun (WGS) entry which is preliminary data.</text>
</comment>
<name>A0ABS6N4H6_9RHOB</name>
<dbReference type="Pfam" id="PF09835">
    <property type="entry name" value="DUF2062"/>
    <property type="match status" value="1"/>
</dbReference>
<feature type="domain" description="DUF2062" evidence="2">
    <location>
        <begin position="28"/>
        <end position="194"/>
    </location>
</feature>
<evidence type="ECO:0000313" key="4">
    <source>
        <dbReference type="Proteomes" id="UP001166293"/>
    </source>
</evidence>
<accession>A0ABS6N4H6</accession>
<dbReference type="EMBL" id="JAHRWL010000001">
    <property type="protein sequence ID" value="MBV2358919.1"/>
    <property type="molecule type" value="Genomic_DNA"/>
</dbReference>
<dbReference type="RefSeq" id="WP_217776764.1">
    <property type="nucleotide sequence ID" value="NZ_JAHRWL010000001.1"/>
</dbReference>
<keyword evidence="1" id="KW-1133">Transmembrane helix</keyword>
<dbReference type="PANTHER" id="PTHR40547:SF1">
    <property type="entry name" value="SLL0298 PROTEIN"/>
    <property type="match status" value="1"/>
</dbReference>
<feature type="transmembrane region" description="Helical" evidence="1">
    <location>
        <begin position="161"/>
        <end position="184"/>
    </location>
</feature>
<proteinExistence type="predicted"/>
<keyword evidence="1" id="KW-0812">Transmembrane</keyword>
<dbReference type="Proteomes" id="UP001166293">
    <property type="component" value="Unassembled WGS sequence"/>
</dbReference>